<dbReference type="Proteomes" id="UP000435304">
    <property type="component" value="Unassembled WGS sequence"/>
</dbReference>
<dbReference type="SUPFAM" id="SSF53335">
    <property type="entry name" value="S-adenosyl-L-methionine-dependent methyltransferases"/>
    <property type="match status" value="1"/>
</dbReference>
<dbReference type="Pfam" id="PF13649">
    <property type="entry name" value="Methyltransf_25"/>
    <property type="match status" value="1"/>
</dbReference>
<sequence length="539" mass="59516">MNATRYRTVLLPGRHHLLTRFQIAYLAELFAGRVCAGDGTPVALEPDAEVVWAVTSANHSGTRRNPVPAHRREAMVERVGALEGMPFSVVPVVDTTPTDRFATTVVETVAGTLGRRPSPTETVVACSTAAVAAMYQALGYRVVEVEADTATRARLQAAGFDDLRPWDVLELLVAGDDRWRELVHPACLDVYERYDLAAEVARICTDPVVSDEGGLTETRDYATYTAAFDDASDRKWEQVRDFVRPGRVVDLGCAAGGLLERAAREPVLHESDLFGVEVSRHLVAEAEHRKAQGVFANPNTWFLQRNLLTAPVFEDASVDTTLTLAVTHEIASYGEGVVDLRRLTERVARHTRPGGVWINSDVLGPRDGTRRVVLRLRCDDGSNPDAPRDLDGLPAADVATHVAGLSTRARLDQFALDFPRLSGGRFEPAPVPGSRTDVELSLAEAMEFLTTKDYTDNWLSECHERFCDLDWDGWVELVTAAGFDVDPASRPWRNEWIVEHRLDPVASLHDPGTGEQLAWPETHVLMVARRRHEPRAELG</sequence>
<dbReference type="Gene3D" id="3.40.50.620">
    <property type="entry name" value="HUPs"/>
    <property type="match status" value="1"/>
</dbReference>
<accession>A0A6A9USM9</accession>
<organism evidence="2 3">
    <name type="scientific">Auraticoccus cholistanensis</name>
    <dbReference type="NCBI Taxonomy" id="2656650"/>
    <lineage>
        <taxon>Bacteria</taxon>
        <taxon>Bacillati</taxon>
        <taxon>Actinomycetota</taxon>
        <taxon>Actinomycetes</taxon>
        <taxon>Propionibacteriales</taxon>
        <taxon>Propionibacteriaceae</taxon>
        <taxon>Auraticoccus</taxon>
    </lineage>
</organism>
<keyword evidence="2" id="KW-0489">Methyltransferase</keyword>
<dbReference type="InterPro" id="IPR029063">
    <property type="entry name" value="SAM-dependent_MTases_sf"/>
</dbReference>
<evidence type="ECO:0000259" key="1">
    <source>
        <dbReference type="Pfam" id="PF13649"/>
    </source>
</evidence>
<protein>
    <submittedName>
        <fullName evidence="2">Methyltransferase domain-containing protein</fullName>
    </submittedName>
</protein>
<proteinExistence type="predicted"/>
<dbReference type="GO" id="GO:0032259">
    <property type="term" value="P:methylation"/>
    <property type="evidence" value="ECO:0007669"/>
    <property type="project" value="UniProtKB-KW"/>
</dbReference>
<dbReference type="Gene3D" id="3.40.50.150">
    <property type="entry name" value="Vaccinia Virus protein VP39"/>
    <property type="match status" value="1"/>
</dbReference>
<dbReference type="InterPro" id="IPR041698">
    <property type="entry name" value="Methyltransf_25"/>
</dbReference>
<comment type="caution">
    <text evidence="2">The sequence shown here is derived from an EMBL/GenBank/DDBJ whole genome shotgun (WGS) entry which is preliminary data.</text>
</comment>
<keyword evidence="2" id="KW-0808">Transferase</keyword>
<dbReference type="InterPro" id="IPR014729">
    <property type="entry name" value="Rossmann-like_a/b/a_fold"/>
</dbReference>
<dbReference type="AlphaFoldDB" id="A0A6A9USM9"/>
<name>A0A6A9USM9_9ACTN</name>
<dbReference type="CDD" id="cd02440">
    <property type="entry name" value="AdoMet_MTases"/>
    <property type="match status" value="1"/>
</dbReference>
<feature type="domain" description="Methyltransferase" evidence="1">
    <location>
        <begin position="248"/>
        <end position="355"/>
    </location>
</feature>
<keyword evidence="3" id="KW-1185">Reference proteome</keyword>
<evidence type="ECO:0000313" key="3">
    <source>
        <dbReference type="Proteomes" id="UP000435304"/>
    </source>
</evidence>
<gene>
    <name evidence="2" type="ORF">GC722_07275</name>
</gene>
<dbReference type="GO" id="GO:0008168">
    <property type="term" value="F:methyltransferase activity"/>
    <property type="evidence" value="ECO:0007669"/>
    <property type="project" value="UniProtKB-KW"/>
</dbReference>
<evidence type="ECO:0000313" key="2">
    <source>
        <dbReference type="EMBL" id="MVA75823.1"/>
    </source>
</evidence>
<dbReference type="EMBL" id="WPCU01000005">
    <property type="protein sequence ID" value="MVA75823.1"/>
    <property type="molecule type" value="Genomic_DNA"/>
</dbReference>
<dbReference type="RefSeq" id="WP_331714493.1">
    <property type="nucleotide sequence ID" value="NZ_WPCU01000005.1"/>
</dbReference>
<reference evidence="2 3" key="1">
    <citation type="submission" date="2019-12" db="EMBL/GenBank/DDBJ databases">
        <title>Auraticoccus cholistani sp. nov., an actinomycete isolated from soil of Cholistan desert.</title>
        <authorList>
            <person name="Cheema M.T."/>
        </authorList>
    </citation>
    <scope>NUCLEOTIDE SEQUENCE [LARGE SCALE GENOMIC DNA]</scope>
    <source>
        <strain evidence="2 3">F435</strain>
    </source>
</reference>